<evidence type="ECO:0008006" key="9">
    <source>
        <dbReference type="Google" id="ProtNLM"/>
    </source>
</evidence>
<dbReference type="Proteomes" id="UP001498771">
    <property type="component" value="Unassembled WGS sequence"/>
</dbReference>
<comment type="function">
    <text evidence="6">Required for the formation of N(7)-methylguanine at position 46 (m7G46) in tRNA. In the complex, it is required to stabilize and induce conformational changes of the catalytic subunit.</text>
</comment>
<gene>
    <name evidence="7" type="ORF">BZA70DRAFT_280568</name>
</gene>
<proteinExistence type="inferred from homology"/>
<dbReference type="GeneID" id="90038496"/>
<sequence length="399" mass="44202">MRHPVQKLAFNRTNGRLYLAAGEKLQEFDPTTGVLVQEWSTELIAADETKDEQPKKKKAKTEQAKVVRNAFRTLSCSEDGRYIVGSTDELKSLVVLSTTDLSLQYSRKFPKRPSALAITDSNETLLLGDKFGDVYSLPIVPSAGSKPGHSKLSSAENESGYDIEPIFGHVSMLVDLLVTPEVEGARYAISSDRDEHVRVTRYPEACVIERFCFGHMQYVSQLLVPSWAPTTLLSGGGDDFLARWNWTTGELVEKIELEAYIGAEPSEEDSEFEVAVSGIWEIPELKIVLVFDDNSKKLLSFKIPESQSEPARFLSSKKYDLLDAAVSGTNGEAWLTVYNSSESEGPEIKKIKVDESGVITEIEEALAKKISETASFEIASRADVLALHPVSLLRKHAEH</sequence>
<accession>A0ABR1F3E1</accession>
<evidence type="ECO:0000256" key="6">
    <source>
        <dbReference type="HAMAP-Rule" id="MF_03056"/>
    </source>
</evidence>
<keyword evidence="5 6" id="KW-0539">Nucleus</keyword>
<protein>
    <recommendedName>
        <fullName evidence="9">Transfer RNA methyltransferase 82</fullName>
    </recommendedName>
</protein>
<dbReference type="EMBL" id="JBBJBU010000008">
    <property type="protein sequence ID" value="KAK7204359.1"/>
    <property type="molecule type" value="Genomic_DNA"/>
</dbReference>
<organism evidence="7 8">
    <name type="scientific">Myxozyma melibiosi</name>
    <dbReference type="NCBI Taxonomy" id="54550"/>
    <lineage>
        <taxon>Eukaryota</taxon>
        <taxon>Fungi</taxon>
        <taxon>Dikarya</taxon>
        <taxon>Ascomycota</taxon>
        <taxon>Saccharomycotina</taxon>
        <taxon>Lipomycetes</taxon>
        <taxon>Lipomycetales</taxon>
        <taxon>Lipomycetaceae</taxon>
        <taxon>Myxozyma</taxon>
    </lineage>
</organism>
<dbReference type="Gene3D" id="2.130.10.10">
    <property type="entry name" value="YVTN repeat-like/Quinoprotein amine dehydrogenase"/>
    <property type="match status" value="1"/>
</dbReference>
<keyword evidence="3 6" id="KW-0819">tRNA processing</keyword>
<dbReference type="InterPro" id="IPR011047">
    <property type="entry name" value="Quinoprotein_ADH-like_sf"/>
</dbReference>
<dbReference type="PANTHER" id="PTHR16288">
    <property type="entry name" value="WD40 REPEAT PROTEIN 4"/>
    <property type="match status" value="1"/>
</dbReference>
<keyword evidence="4 6" id="KW-0677">Repeat</keyword>
<evidence type="ECO:0000256" key="3">
    <source>
        <dbReference type="ARBA" id="ARBA00022694"/>
    </source>
</evidence>
<evidence type="ECO:0000256" key="2">
    <source>
        <dbReference type="ARBA" id="ARBA00022574"/>
    </source>
</evidence>
<evidence type="ECO:0000256" key="5">
    <source>
        <dbReference type="ARBA" id="ARBA00023242"/>
    </source>
</evidence>
<keyword evidence="8" id="KW-1185">Reference proteome</keyword>
<comment type="caution">
    <text evidence="7">The sequence shown here is derived from an EMBL/GenBank/DDBJ whole genome shotgun (WGS) entry which is preliminary data.</text>
</comment>
<keyword evidence="2 6" id="KW-0853">WD repeat</keyword>
<comment type="pathway">
    <text evidence="6">tRNA modification; N(7)-methylguanine-tRNA biosynthesis.</text>
</comment>
<dbReference type="SUPFAM" id="SSF50998">
    <property type="entry name" value="Quinoprotein alcohol dehydrogenase-like"/>
    <property type="match status" value="1"/>
</dbReference>
<dbReference type="RefSeq" id="XP_064767392.1">
    <property type="nucleotide sequence ID" value="XM_064912984.1"/>
</dbReference>
<evidence type="ECO:0000256" key="4">
    <source>
        <dbReference type="ARBA" id="ARBA00022737"/>
    </source>
</evidence>
<reference evidence="7 8" key="1">
    <citation type="submission" date="2024-03" db="EMBL/GenBank/DDBJ databases">
        <title>Genome-scale model development and genomic sequencing of the oleaginous clade Lipomyces.</title>
        <authorList>
            <consortium name="Lawrence Berkeley National Laboratory"/>
            <person name="Czajka J.J."/>
            <person name="Han Y."/>
            <person name="Kim J."/>
            <person name="Mondo S.J."/>
            <person name="Hofstad B.A."/>
            <person name="Robles A."/>
            <person name="Haridas S."/>
            <person name="Riley R."/>
            <person name="LaButti K."/>
            <person name="Pangilinan J."/>
            <person name="Andreopoulos W."/>
            <person name="Lipzen A."/>
            <person name="Yan J."/>
            <person name="Wang M."/>
            <person name="Ng V."/>
            <person name="Grigoriev I.V."/>
            <person name="Spatafora J.W."/>
            <person name="Magnuson J.K."/>
            <person name="Baker S.E."/>
            <person name="Pomraning K.R."/>
        </authorList>
    </citation>
    <scope>NUCLEOTIDE SEQUENCE [LARGE SCALE GENOMIC DNA]</scope>
    <source>
        <strain evidence="7 8">Phaff 52-87</strain>
    </source>
</reference>
<evidence type="ECO:0000313" key="7">
    <source>
        <dbReference type="EMBL" id="KAK7204359.1"/>
    </source>
</evidence>
<evidence type="ECO:0000256" key="1">
    <source>
        <dbReference type="ARBA" id="ARBA00004123"/>
    </source>
</evidence>
<dbReference type="InterPro" id="IPR028884">
    <property type="entry name" value="Trm82"/>
</dbReference>
<dbReference type="InterPro" id="IPR015943">
    <property type="entry name" value="WD40/YVTN_repeat-like_dom_sf"/>
</dbReference>
<dbReference type="HAMAP" id="MF_03056">
    <property type="entry name" value="TRM82"/>
    <property type="match status" value="1"/>
</dbReference>
<dbReference type="PANTHER" id="PTHR16288:SF0">
    <property type="entry name" value="TRNA (GUANINE-N(7)-)-METHYLTRANSFERASE NON-CATALYTIC SUBUNIT WDR4"/>
    <property type="match status" value="1"/>
</dbReference>
<comment type="similarity">
    <text evidence="6">Belongs to the WD repeat TRM82 family.</text>
</comment>
<evidence type="ECO:0000313" key="8">
    <source>
        <dbReference type="Proteomes" id="UP001498771"/>
    </source>
</evidence>
<comment type="subcellular location">
    <subcellularLocation>
        <location evidence="1 6">Nucleus</location>
    </subcellularLocation>
</comment>
<name>A0ABR1F3E1_9ASCO</name>